<sequence length="148" mass="16200">MSFPSQQFITRQGQLWPIVATCMALIATIGCSSRDDGPRRYRVSGEVIYDGKPLPAGKVFFAPDTDAGNSGPGGYTDIVDGRYDTDWDNSKGVVPGPHKVRVEGFDGQPSARNDFHPKGNMLFPKFSAEIDVPKEASEHNFDIPKNPK</sequence>
<dbReference type="Proteomes" id="UP000318626">
    <property type="component" value="Chromosome"/>
</dbReference>
<evidence type="ECO:0000256" key="1">
    <source>
        <dbReference type="SAM" id="Phobius"/>
    </source>
</evidence>
<evidence type="ECO:0000313" key="3">
    <source>
        <dbReference type="Proteomes" id="UP000318626"/>
    </source>
</evidence>
<dbReference type="EMBL" id="CP036289">
    <property type="protein sequence ID" value="QDU78277.1"/>
    <property type="molecule type" value="Genomic_DNA"/>
</dbReference>
<evidence type="ECO:0000313" key="2">
    <source>
        <dbReference type="EMBL" id="QDU78277.1"/>
    </source>
</evidence>
<keyword evidence="1" id="KW-0472">Membrane</keyword>
<keyword evidence="1" id="KW-1133">Transmembrane helix</keyword>
<gene>
    <name evidence="2" type="ORF">Pan97_53620</name>
</gene>
<organism evidence="2 3">
    <name type="scientific">Bremerella volcania</name>
    <dbReference type="NCBI Taxonomy" id="2527984"/>
    <lineage>
        <taxon>Bacteria</taxon>
        <taxon>Pseudomonadati</taxon>
        <taxon>Planctomycetota</taxon>
        <taxon>Planctomycetia</taxon>
        <taxon>Pirellulales</taxon>
        <taxon>Pirellulaceae</taxon>
        <taxon>Bremerella</taxon>
    </lineage>
</organism>
<protein>
    <submittedName>
        <fullName evidence="2">Uncharacterized protein</fullName>
    </submittedName>
</protein>
<reference evidence="3" key="1">
    <citation type="submission" date="2019-02" db="EMBL/GenBank/DDBJ databases">
        <title>Deep-cultivation of Planctomycetes and their phenomic and genomic characterization uncovers novel biology.</title>
        <authorList>
            <person name="Wiegand S."/>
            <person name="Jogler M."/>
            <person name="Boedeker C."/>
            <person name="Pinto D."/>
            <person name="Vollmers J."/>
            <person name="Rivas-Marin E."/>
            <person name="Kohn T."/>
            <person name="Peeters S.H."/>
            <person name="Heuer A."/>
            <person name="Rast P."/>
            <person name="Oberbeckmann S."/>
            <person name="Bunk B."/>
            <person name="Jeske O."/>
            <person name="Meyerdierks A."/>
            <person name="Storesund J.E."/>
            <person name="Kallscheuer N."/>
            <person name="Luecker S."/>
            <person name="Lage O.M."/>
            <person name="Pohl T."/>
            <person name="Merkel B.J."/>
            <person name="Hornburger P."/>
            <person name="Mueller R.-W."/>
            <person name="Bruemmer F."/>
            <person name="Labrenz M."/>
            <person name="Spormann A.M."/>
            <person name="Op den Camp H."/>
            <person name="Overmann J."/>
            <person name="Amann R."/>
            <person name="Jetten M.S.M."/>
            <person name="Mascher T."/>
            <person name="Medema M.H."/>
            <person name="Devos D.P."/>
            <person name="Kaster A.-K."/>
            <person name="Ovreas L."/>
            <person name="Rohde M."/>
            <person name="Galperin M.Y."/>
            <person name="Jogler C."/>
        </authorList>
    </citation>
    <scope>NUCLEOTIDE SEQUENCE [LARGE SCALE GENOMIC DNA]</scope>
    <source>
        <strain evidence="3">Pan97</strain>
    </source>
</reference>
<keyword evidence="1" id="KW-0812">Transmembrane</keyword>
<feature type="transmembrane region" description="Helical" evidence="1">
    <location>
        <begin position="15"/>
        <end position="32"/>
    </location>
</feature>
<accession>A0A518CGE0</accession>
<name>A0A518CGE0_9BACT</name>
<dbReference type="OrthoDB" id="289094at2"/>
<dbReference type="AlphaFoldDB" id="A0A518CGE0"/>
<dbReference type="KEGG" id="bvo:Pan97_53620"/>
<proteinExistence type="predicted"/>
<dbReference type="RefSeq" id="WP_144977966.1">
    <property type="nucleotide sequence ID" value="NZ_CP036289.1"/>
</dbReference>
<keyword evidence="3" id="KW-1185">Reference proteome</keyword>